<evidence type="ECO:0000256" key="9">
    <source>
        <dbReference type="ARBA" id="ARBA00023049"/>
    </source>
</evidence>
<dbReference type="SMART" id="SM00631">
    <property type="entry name" value="Zn_pept"/>
    <property type="match status" value="1"/>
</dbReference>
<keyword evidence="6 12" id="KW-0732">Signal</keyword>
<keyword evidence="9" id="KW-0482">Metalloprotease</keyword>
<evidence type="ECO:0000256" key="6">
    <source>
        <dbReference type="ARBA" id="ARBA00022729"/>
    </source>
</evidence>
<proteinExistence type="inferred from homology"/>
<dbReference type="Gene3D" id="3.40.630.10">
    <property type="entry name" value="Zn peptidases"/>
    <property type="match status" value="1"/>
</dbReference>
<dbReference type="PROSITE" id="PS52035">
    <property type="entry name" value="PEPTIDASE_M14"/>
    <property type="match status" value="1"/>
</dbReference>
<sequence length="418" mass="47058">MIRHVVVLGCFLACVSASVNITTYEGHKVYKVFPTESQAGILKTFHDLEGYDFWGSYHNVSTGIQELDLMVTPEQQEYFVKFLKEKNIEYSTLVEDLETVFQAERVQQNSKTASSRISFNSYLRYDEIQTYLLQLVTNYPSLVTVENIGFTYEGRPIVIAKISSGGQGSRPVIAIEAGIHAREWIAPATAVYIIQQLVENSENYDLISHVDWHIVPVTNPDGYEFSHTTTRLWRKTRSRLSSSICIGTDPNRNFDFYWMEGGASSNPCSDTYAGSHGFSEPETSAYHNYILENKDRIKLYLATHSYGNYFLYPWGYTEELPEDWRDLENLVRSANEAQVAAGAPSYTIGSTTHVLYIAAGGSDDWVKGVGGVKYSYTVELPGGGIWGFDLPASRILSTVSSYFPAIRVFGNYIKDNYA</sequence>
<feature type="signal peptide" evidence="12">
    <location>
        <begin position="1"/>
        <end position="17"/>
    </location>
</feature>
<keyword evidence="10" id="KW-1015">Disulfide bond</keyword>
<keyword evidence="5" id="KW-0479">Metal-binding</keyword>
<name>A0A7R9IGE9_9NEOP</name>
<dbReference type="Pfam" id="PF00246">
    <property type="entry name" value="Peptidase_M14"/>
    <property type="match status" value="1"/>
</dbReference>
<feature type="chain" id="PRO_5031152139" description="Peptidase M14 domain-containing protein" evidence="12">
    <location>
        <begin position="18"/>
        <end position="418"/>
    </location>
</feature>
<evidence type="ECO:0000256" key="7">
    <source>
        <dbReference type="ARBA" id="ARBA00022801"/>
    </source>
</evidence>
<comment type="similarity">
    <text evidence="2 11">Belongs to the peptidase M14 family.</text>
</comment>
<evidence type="ECO:0000256" key="12">
    <source>
        <dbReference type="SAM" id="SignalP"/>
    </source>
</evidence>
<evidence type="ECO:0000256" key="4">
    <source>
        <dbReference type="ARBA" id="ARBA00022670"/>
    </source>
</evidence>
<organism evidence="14">
    <name type="scientific">Timema tahoe</name>
    <dbReference type="NCBI Taxonomy" id="61484"/>
    <lineage>
        <taxon>Eukaryota</taxon>
        <taxon>Metazoa</taxon>
        <taxon>Ecdysozoa</taxon>
        <taxon>Arthropoda</taxon>
        <taxon>Hexapoda</taxon>
        <taxon>Insecta</taxon>
        <taxon>Pterygota</taxon>
        <taxon>Neoptera</taxon>
        <taxon>Polyneoptera</taxon>
        <taxon>Phasmatodea</taxon>
        <taxon>Timematodea</taxon>
        <taxon>Timematoidea</taxon>
        <taxon>Timematidae</taxon>
        <taxon>Timema</taxon>
    </lineage>
</organism>
<evidence type="ECO:0000256" key="1">
    <source>
        <dbReference type="ARBA" id="ARBA00001947"/>
    </source>
</evidence>
<dbReference type="GO" id="GO:0008270">
    <property type="term" value="F:zinc ion binding"/>
    <property type="evidence" value="ECO:0007669"/>
    <property type="project" value="InterPro"/>
</dbReference>
<dbReference type="InterPro" id="IPR057246">
    <property type="entry name" value="CARBOXYPEPT_ZN_1"/>
</dbReference>
<dbReference type="Pfam" id="PF02244">
    <property type="entry name" value="Propep_M14"/>
    <property type="match status" value="1"/>
</dbReference>
<evidence type="ECO:0000256" key="11">
    <source>
        <dbReference type="PROSITE-ProRule" id="PRU01379"/>
    </source>
</evidence>
<dbReference type="PANTHER" id="PTHR11705">
    <property type="entry name" value="PROTEASE FAMILY M14 CARBOXYPEPTIDASE A,B"/>
    <property type="match status" value="1"/>
</dbReference>
<dbReference type="SUPFAM" id="SSF53187">
    <property type="entry name" value="Zn-dependent exopeptidases"/>
    <property type="match status" value="1"/>
</dbReference>
<dbReference type="SUPFAM" id="SSF54897">
    <property type="entry name" value="Protease propeptides/inhibitors"/>
    <property type="match status" value="1"/>
</dbReference>
<dbReference type="AlphaFoldDB" id="A0A7R9IGE9"/>
<dbReference type="InterPro" id="IPR003146">
    <property type="entry name" value="M14A_act_pep"/>
</dbReference>
<accession>A0A7R9IGE9</accession>
<keyword evidence="4" id="KW-0645">Protease</keyword>
<keyword evidence="8" id="KW-0862">Zinc</keyword>
<keyword evidence="3" id="KW-0121">Carboxypeptidase</keyword>
<reference evidence="14" key="1">
    <citation type="submission" date="2020-11" db="EMBL/GenBank/DDBJ databases">
        <authorList>
            <person name="Tran Van P."/>
        </authorList>
    </citation>
    <scope>NUCLEOTIDE SEQUENCE</scope>
</reference>
<evidence type="ECO:0000256" key="10">
    <source>
        <dbReference type="ARBA" id="ARBA00023157"/>
    </source>
</evidence>
<keyword evidence="7" id="KW-0378">Hydrolase</keyword>
<evidence type="ECO:0000313" key="14">
    <source>
        <dbReference type="EMBL" id="CAD7457950.1"/>
    </source>
</evidence>
<feature type="domain" description="Peptidase M14" evidence="13">
    <location>
        <begin position="121"/>
        <end position="413"/>
    </location>
</feature>
<dbReference type="CDD" id="cd03860">
    <property type="entry name" value="M14_CP_A-B_like"/>
    <property type="match status" value="1"/>
</dbReference>
<dbReference type="PROSITE" id="PS00132">
    <property type="entry name" value="CARBOXYPEPT_ZN_1"/>
    <property type="match status" value="1"/>
</dbReference>
<gene>
    <name evidence="14" type="ORF">TTEB3V08_LOCUS5940</name>
</gene>
<protein>
    <recommendedName>
        <fullName evidence="13">Peptidase M14 domain-containing protein</fullName>
    </recommendedName>
</protein>
<evidence type="ECO:0000256" key="5">
    <source>
        <dbReference type="ARBA" id="ARBA00022723"/>
    </source>
</evidence>
<dbReference type="InterPro" id="IPR000834">
    <property type="entry name" value="Peptidase_M14"/>
</dbReference>
<evidence type="ECO:0000256" key="8">
    <source>
        <dbReference type="ARBA" id="ARBA00022833"/>
    </source>
</evidence>
<evidence type="ECO:0000259" key="13">
    <source>
        <dbReference type="PROSITE" id="PS52035"/>
    </source>
</evidence>
<dbReference type="GO" id="GO:0004181">
    <property type="term" value="F:metallocarboxypeptidase activity"/>
    <property type="evidence" value="ECO:0007669"/>
    <property type="project" value="InterPro"/>
</dbReference>
<evidence type="ECO:0000256" key="3">
    <source>
        <dbReference type="ARBA" id="ARBA00022645"/>
    </source>
</evidence>
<evidence type="ECO:0000256" key="2">
    <source>
        <dbReference type="ARBA" id="ARBA00005988"/>
    </source>
</evidence>
<dbReference type="PANTHER" id="PTHR11705:SF140">
    <property type="entry name" value="FI02848P-RELATED"/>
    <property type="match status" value="1"/>
</dbReference>
<dbReference type="InterPro" id="IPR036990">
    <property type="entry name" value="M14A-like_propep"/>
</dbReference>
<comment type="cofactor">
    <cofactor evidence="1">
        <name>Zn(2+)</name>
        <dbReference type="ChEBI" id="CHEBI:29105"/>
    </cofactor>
</comment>
<dbReference type="Gene3D" id="3.30.70.340">
    <property type="entry name" value="Metallocarboxypeptidase-like"/>
    <property type="match status" value="1"/>
</dbReference>
<dbReference type="PRINTS" id="PR00765">
    <property type="entry name" value="CRBOXYPTASEA"/>
</dbReference>
<dbReference type="GO" id="GO:0005615">
    <property type="term" value="C:extracellular space"/>
    <property type="evidence" value="ECO:0007669"/>
    <property type="project" value="TreeGrafter"/>
</dbReference>
<dbReference type="EMBL" id="OE002001">
    <property type="protein sequence ID" value="CAD7457950.1"/>
    <property type="molecule type" value="Genomic_DNA"/>
</dbReference>
<dbReference type="FunFam" id="3.40.630.10:FF:000001">
    <property type="entry name" value="Carboxypeptidase B"/>
    <property type="match status" value="1"/>
</dbReference>
<feature type="active site" description="Proton donor/acceptor" evidence="11">
    <location>
        <position position="379"/>
    </location>
</feature>
<dbReference type="GO" id="GO:0006508">
    <property type="term" value="P:proteolysis"/>
    <property type="evidence" value="ECO:0007669"/>
    <property type="project" value="UniProtKB-KW"/>
</dbReference>